<dbReference type="Proteomes" id="UP000054270">
    <property type="component" value="Unassembled WGS sequence"/>
</dbReference>
<keyword evidence="3" id="KW-1185">Reference proteome</keyword>
<dbReference type="EMBL" id="KN817612">
    <property type="protein sequence ID" value="KJA16964.1"/>
    <property type="molecule type" value="Genomic_DNA"/>
</dbReference>
<accession>A0A0D2NCY2</accession>
<organism evidence="2 3">
    <name type="scientific">Hypholoma sublateritium (strain FD-334 SS-4)</name>
    <dbReference type="NCBI Taxonomy" id="945553"/>
    <lineage>
        <taxon>Eukaryota</taxon>
        <taxon>Fungi</taxon>
        <taxon>Dikarya</taxon>
        <taxon>Basidiomycota</taxon>
        <taxon>Agaricomycotina</taxon>
        <taxon>Agaricomycetes</taxon>
        <taxon>Agaricomycetidae</taxon>
        <taxon>Agaricales</taxon>
        <taxon>Agaricineae</taxon>
        <taxon>Strophariaceae</taxon>
        <taxon>Hypholoma</taxon>
    </lineage>
</organism>
<reference evidence="3" key="1">
    <citation type="submission" date="2014-04" db="EMBL/GenBank/DDBJ databases">
        <title>Evolutionary Origins and Diversification of the Mycorrhizal Mutualists.</title>
        <authorList>
            <consortium name="DOE Joint Genome Institute"/>
            <consortium name="Mycorrhizal Genomics Consortium"/>
            <person name="Kohler A."/>
            <person name="Kuo A."/>
            <person name="Nagy L.G."/>
            <person name="Floudas D."/>
            <person name="Copeland A."/>
            <person name="Barry K.W."/>
            <person name="Cichocki N."/>
            <person name="Veneault-Fourrey C."/>
            <person name="LaButti K."/>
            <person name="Lindquist E.A."/>
            <person name="Lipzen A."/>
            <person name="Lundell T."/>
            <person name="Morin E."/>
            <person name="Murat C."/>
            <person name="Riley R."/>
            <person name="Ohm R."/>
            <person name="Sun H."/>
            <person name="Tunlid A."/>
            <person name="Henrissat B."/>
            <person name="Grigoriev I.V."/>
            <person name="Hibbett D.S."/>
            <person name="Martin F."/>
        </authorList>
    </citation>
    <scope>NUCLEOTIDE SEQUENCE [LARGE SCALE GENOMIC DNA]</scope>
    <source>
        <strain evidence="3">FD-334 SS-4</strain>
    </source>
</reference>
<name>A0A0D2NCY2_HYPSF</name>
<protein>
    <submittedName>
        <fullName evidence="2">Uncharacterized protein</fullName>
    </submittedName>
</protein>
<sequence length="208" mass="22928">MASPTTVTQPATGATVDSSLQTVEVALQACTLSDAQSTTAADATQALHDDHAHARAGVAQDTQVFLAAQATAQETGQAGDRRAVWGHWDAQYRGVSEAVRAFLVEQRIADTERDHRWVAEQEQRAAERAAERARDEAEREQRAAERAAVHARVAAEMKDNFAALKISIAEDNLRIRDLERWLVFKDPEARARIQARVNAQSCVQSDDW</sequence>
<gene>
    <name evidence="2" type="ORF">HYPSUDRAFT_206638</name>
</gene>
<proteinExistence type="predicted"/>
<feature type="coiled-coil region" evidence="1">
    <location>
        <begin position="116"/>
        <end position="150"/>
    </location>
</feature>
<evidence type="ECO:0000313" key="3">
    <source>
        <dbReference type="Proteomes" id="UP000054270"/>
    </source>
</evidence>
<evidence type="ECO:0000313" key="2">
    <source>
        <dbReference type="EMBL" id="KJA16964.1"/>
    </source>
</evidence>
<evidence type="ECO:0000256" key="1">
    <source>
        <dbReference type="SAM" id="Coils"/>
    </source>
</evidence>
<dbReference type="AlphaFoldDB" id="A0A0D2NCY2"/>
<keyword evidence="1" id="KW-0175">Coiled coil</keyword>